<protein>
    <submittedName>
        <fullName evidence="1">Transcriptional antiterminator, Rof</fullName>
    </submittedName>
</protein>
<keyword evidence="2" id="KW-1185">Reference proteome</keyword>
<dbReference type="Gene3D" id="2.30.30.400">
    <property type="entry name" value="Rof-like"/>
    <property type="match status" value="1"/>
</dbReference>
<dbReference type="InterPro" id="IPR023534">
    <property type="entry name" value="Rof/RNase_P-like"/>
</dbReference>
<sequence>MISCNQYDYIEIVCLYRYPIALKLKSGETISGIALDTARDSKKRECIKLTYQDSPNTDADDSEDDGVNNDLAVTQLIILDDIASIHVCIDNPHFQSVEFK</sequence>
<dbReference type="KEGG" id="shl:Shal_2853"/>
<organism evidence="1 2">
    <name type="scientific">Shewanella halifaxensis (strain HAW-EB4)</name>
    <dbReference type="NCBI Taxonomy" id="458817"/>
    <lineage>
        <taxon>Bacteria</taxon>
        <taxon>Pseudomonadati</taxon>
        <taxon>Pseudomonadota</taxon>
        <taxon>Gammaproteobacteria</taxon>
        <taxon>Alteromonadales</taxon>
        <taxon>Shewanellaceae</taxon>
        <taxon>Shewanella</taxon>
    </lineage>
</organism>
<dbReference type="HOGENOM" id="CLU_176324_1_0_6"/>
<evidence type="ECO:0000313" key="1">
    <source>
        <dbReference type="EMBL" id="ABZ77404.1"/>
    </source>
</evidence>
<accession>B0TMP4</accession>
<proteinExistence type="predicted"/>
<dbReference type="EMBL" id="CP000931">
    <property type="protein sequence ID" value="ABZ77404.1"/>
    <property type="molecule type" value="Genomic_DNA"/>
</dbReference>
<dbReference type="eggNOG" id="COG4568">
    <property type="taxonomic scope" value="Bacteria"/>
</dbReference>
<dbReference type="Proteomes" id="UP000001317">
    <property type="component" value="Chromosome"/>
</dbReference>
<dbReference type="STRING" id="458817.Shal_2853"/>
<dbReference type="OrthoDB" id="5344363at2"/>
<evidence type="ECO:0000313" key="2">
    <source>
        <dbReference type="Proteomes" id="UP000001317"/>
    </source>
</evidence>
<dbReference type="InterPro" id="IPR009778">
    <property type="entry name" value="ROF"/>
</dbReference>
<dbReference type="Pfam" id="PF07073">
    <property type="entry name" value="ROF"/>
    <property type="match status" value="1"/>
</dbReference>
<dbReference type="InterPro" id="IPR038626">
    <property type="entry name" value="Rof-like_sf"/>
</dbReference>
<dbReference type="AlphaFoldDB" id="B0TMP4"/>
<dbReference type="SUPFAM" id="SSF101744">
    <property type="entry name" value="Rof/RNase P subunit-like"/>
    <property type="match status" value="1"/>
</dbReference>
<dbReference type="RefSeq" id="WP_012277931.1">
    <property type="nucleotide sequence ID" value="NC_010334.1"/>
</dbReference>
<reference evidence="1" key="1">
    <citation type="submission" date="2008-01" db="EMBL/GenBank/DDBJ databases">
        <title>Complete sequence of Shewanella halifaxensis HAW-EB4.</title>
        <authorList>
            <consortium name="US DOE Joint Genome Institute"/>
            <person name="Copeland A."/>
            <person name="Lucas S."/>
            <person name="Lapidus A."/>
            <person name="Glavina del Rio T."/>
            <person name="Dalin E."/>
            <person name="Tice H."/>
            <person name="Bruce D."/>
            <person name="Goodwin L."/>
            <person name="Pitluck S."/>
            <person name="Sims D."/>
            <person name="Brettin T."/>
            <person name="Detter J.C."/>
            <person name="Han C."/>
            <person name="Kuske C.R."/>
            <person name="Schmutz J."/>
            <person name="Larimer F."/>
            <person name="Land M."/>
            <person name="Hauser L."/>
            <person name="Kyrpides N."/>
            <person name="Kim E."/>
            <person name="Zhao J.-S."/>
            <person name="Richardson P."/>
        </authorList>
    </citation>
    <scope>NUCLEOTIDE SEQUENCE [LARGE SCALE GENOMIC DNA]</scope>
    <source>
        <strain evidence="1">HAW-EB4</strain>
    </source>
</reference>
<name>B0TMP4_SHEHH</name>
<gene>
    <name evidence="1" type="ordered locus">Shal_2853</name>
</gene>